<sequence length="232" mass="24239">MPYGESVAHFASSRPGAGEYLGPPPDQRGANTSSDEGTAVGPYGITTTEQLLEHSGVAGSGICPSLAPELAPQVLDAPADDPCQRTHPDLSCTCLDGSYSVHYVCSGAPPLMPATLSASRPSASSARPEQRAALLHTLLLQHAAARDAGITHFQKAATAGYGYDVLASDALARLMIPSFIRGFGPECVPTLCVMQTASVPRAGHVPRTGGIHDDLVELCFPPSGWEYRRFGV</sequence>
<reference evidence="2 3" key="1">
    <citation type="journal article" date="2012" name="Science">
        <title>The Paleozoic origin of enzymatic lignin decomposition reconstructed from 31 fungal genomes.</title>
        <authorList>
            <person name="Floudas D."/>
            <person name="Binder M."/>
            <person name="Riley R."/>
            <person name="Barry K."/>
            <person name="Blanchette R.A."/>
            <person name="Henrissat B."/>
            <person name="Martinez A.T."/>
            <person name="Otillar R."/>
            <person name="Spatafora J.W."/>
            <person name="Yadav J.S."/>
            <person name="Aerts A."/>
            <person name="Benoit I."/>
            <person name="Boyd A."/>
            <person name="Carlson A."/>
            <person name="Copeland A."/>
            <person name="Coutinho P.M."/>
            <person name="de Vries R.P."/>
            <person name="Ferreira P."/>
            <person name="Findley K."/>
            <person name="Foster B."/>
            <person name="Gaskell J."/>
            <person name="Glotzer D."/>
            <person name="Gorecki P."/>
            <person name="Heitman J."/>
            <person name="Hesse C."/>
            <person name="Hori C."/>
            <person name="Igarashi K."/>
            <person name="Jurgens J.A."/>
            <person name="Kallen N."/>
            <person name="Kersten P."/>
            <person name="Kohler A."/>
            <person name="Kuees U."/>
            <person name="Kumar T.K.A."/>
            <person name="Kuo A."/>
            <person name="LaButti K."/>
            <person name="Larrondo L.F."/>
            <person name="Lindquist E."/>
            <person name="Ling A."/>
            <person name="Lombard V."/>
            <person name="Lucas S."/>
            <person name="Lundell T."/>
            <person name="Martin R."/>
            <person name="McLaughlin D.J."/>
            <person name="Morgenstern I."/>
            <person name="Morin E."/>
            <person name="Murat C."/>
            <person name="Nagy L.G."/>
            <person name="Nolan M."/>
            <person name="Ohm R.A."/>
            <person name="Patyshakuliyeva A."/>
            <person name="Rokas A."/>
            <person name="Ruiz-Duenas F.J."/>
            <person name="Sabat G."/>
            <person name="Salamov A."/>
            <person name="Samejima M."/>
            <person name="Schmutz J."/>
            <person name="Slot J.C."/>
            <person name="St John F."/>
            <person name="Stenlid J."/>
            <person name="Sun H."/>
            <person name="Sun S."/>
            <person name="Syed K."/>
            <person name="Tsang A."/>
            <person name="Wiebenga A."/>
            <person name="Young D."/>
            <person name="Pisabarro A."/>
            <person name="Eastwood D.C."/>
            <person name="Martin F."/>
            <person name="Cullen D."/>
            <person name="Grigoriev I.V."/>
            <person name="Hibbett D.S."/>
        </authorList>
    </citation>
    <scope>NUCLEOTIDE SEQUENCE</scope>
    <source>
        <strain evidence="3">FP-58527</strain>
    </source>
</reference>
<dbReference type="STRING" id="743788.S8F6C3"/>
<name>S8F6C3_FOMSC</name>
<dbReference type="AlphaFoldDB" id="S8F6C3"/>
<evidence type="ECO:0000313" key="2">
    <source>
        <dbReference type="EMBL" id="EPS94459.1"/>
    </source>
</evidence>
<proteinExistence type="predicted"/>
<dbReference type="Proteomes" id="UP000015241">
    <property type="component" value="Unassembled WGS sequence"/>
</dbReference>
<organism evidence="2 3">
    <name type="scientific">Fomitopsis schrenkii</name>
    <name type="common">Brown rot fungus</name>
    <dbReference type="NCBI Taxonomy" id="2126942"/>
    <lineage>
        <taxon>Eukaryota</taxon>
        <taxon>Fungi</taxon>
        <taxon>Dikarya</taxon>
        <taxon>Basidiomycota</taxon>
        <taxon>Agaricomycotina</taxon>
        <taxon>Agaricomycetes</taxon>
        <taxon>Polyporales</taxon>
        <taxon>Fomitopsis</taxon>
    </lineage>
</organism>
<evidence type="ECO:0000313" key="3">
    <source>
        <dbReference type="Proteomes" id="UP000015241"/>
    </source>
</evidence>
<gene>
    <name evidence="2" type="ORF">FOMPIDRAFT_93761</name>
</gene>
<keyword evidence="3" id="KW-1185">Reference proteome</keyword>
<protein>
    <submittedName>
        <fullName evidence="2">Uncharacterized protein</fullName>
    </submittedName>
</protein>
<evidence type="ECO:0000256" key="1">
    <source>
        <dbReference type="SAM" id="MobiDB-lite"/>
    </source>
</evidence>
<dbReference type="EMBL" id="KE504232">
    <property type="protein sequence ID" value="EPS94459.1"/>
    <property type="molecule type" value="Genomic_DNA"/>
</dbReference>
<feature type="region of interest" description="Disordered" evidence="1">
    <location>
        <begin position="1"/>
        <end position="42"/>
    </location>
</feature>
<dbReference type="InParanoid" id="S8F6C3"/>
<accession>S8F6C3</accession>
<dbReference type="HOGENOM" id="CLU_1194920_0_0_1"/>